<dbReference type="CDD" id="cd17569">
    <property type="entry name" value="REC_HupR-like"/>
    <property type="match status" value="1"/>
</dbReference>
<dbReference type="SUPFAM" id="SSF47384">
    <property type="entry name" value="Homodimeric domain of signal transducing histidine kinase"/>
    <property type="match status" value="1"/>
</dbReference>
<keyword evidence="3 4" id="KW-0597">Phosphoprotein</keyword>
<dbReference type="PROSITE" id="PS50110">
    <property type="entry name" value="RESPONSE_REGULATORY"/>
    <property type="match status" value="1"/>
</dbReference>
<organism evidence="8 9">
    <name type="scientific">Microvenator marinus</name>
    <dbReference type="NCBI Taxonomy" id="2600177"/>
    <lineage>
        <taxon>Bacteria</taxon>
        <taxon>Deltaproteobacteria</taxon>
        <taxon>Bradymonadales</taxon>
        <taxon>Microvenatoraceae</taxon>
        <taxon>Microvenator</taxon>
    </lineage>
</organism>
<dbReference type="InterPro" id="IPR036890">
    <property type="entry name" value="HATPase_C_sf"/>
</dbReference>
<evidence type="ECO:0000256" key="1">
    <source>
        <dbReference type="ARBA" id="ARBA00000085"/>
    </source>
</evidence>
<dbReference type="Gene3D" id="3.30.565.10">
    <property type="entry name" value="Histidine kinase-like ATPase, C-terminal domain"/>
    <property type="match status" value="1"/>
</dbReference>
<evidence type="ECO:0000313" key="8">
    <source>
        <dbReference type="EMBL" id="QED26194.1"/>
    </source>
</evidence>
<keyword evidence="5" id="KW-0175">Coiled coil</keyword>
<evidence type="ECO:0000256" key="5">
    <source>
        <dbReference type="SAM" id="Coils"/>
    </source>
</evidence>
<dbReference type="GO" id="GO:0000155">
    <property type="term" value="F:phosphorelay sensor kinase activity"/>
    <property type="evidence" value="ECO:0007669"/>
    <property type="project" value="InterPro"/>
</dbReference>
<evidence type="ECO:0000259" key="7">
    <source>
        <dbReference type="PROSITE" id="PS50110"/>
    </source>
</evidence>
<dbReference type="CDD" id="cd00082">
    <property type="entry name" value="HisKA"/>
    <property type="match status" value="1"/>
</dbReference>
<dbReference type="InterPro" id="IPR005467">
    <property type="entry name" value="His_kinase_dom"/>
</dbReference>
<dbReference type="InterPro" id="IPR003594">
    <property type="entry name" value="HATPase_dom"/>
</dbReference>
<feature type="modified residue" description="4-aspartylphosphate" evidence="4">
    <location>
        <position position="52"/>
    </location>
</feature>
<reference evidence="8 9" key="1">
    <citation type="submission" date="2019-08" db="EMBL/GenBank/DDBJ databases">
        <authorList>
            <person name="Liang Q."/>
        </authorList>
    </citation>
    <scope>NUCLEOTIDE SEQUENCE [LARGE SCALE GENOMIC DNA]</scope>
    <source>
        <strain evidence="8 9">V1718</strain>
    </source>
</reference>
<dbReference type="Pfam" id="PF00072">
    <property type="entry name" value="Response_reg"/>
    <property type="match status" value="1"/>
</dbReference>
<evidence type="ECO:0000256" key="2">
    <source>
        <dbReference type="ARBA" id="ARBA00012438"/>
    </source>
</evidence>
<dbReference type="SUPFAM" id="SSF55874">
    <property type="entry name" value="ATPase domain of HSP90 chaperone/DNA topoisomerase II/histidine kinase"/>
    <property type="match status" value="1"/>
</dbReference>
<dbReference type="InterPro" id="IPR011006">
    <property type="entry name" value="CheY-like_superfamily"/>
</dbReference>
<evidence type="ECO:0000256" key="3">
    <source>
        <dbReference type="ARBA" id="ARBA00022553"/>
    </source>
</evidence>
<dbReference type="PANTHER" id="PTHR43547">
    <property type="entry name" value="TWO-COMPONENT HISTIDINE KINASE"/>
    <property type="match status" value="1"/>
</dbReference>
<dbReference type="AlphaFoldDB" id="A0A5B8XKU3"/>
<keyword evidence="9" id="KW-1185">Reference proteome</keyword>
<dbReference type="SMART" id="SM00387">
    <property type="entry name" value="HATPase_c"/>
    <property type="match status" value="1"/>
</dbReference>
<dbReference type="SMART" id="SM00448">
    <property type="entry name" value="REC"/>
    <property type="match status" value="1"/>
</dbReference>
<dbReference type="Pfam" id="PF00512">
    <property type="entry name" value="HisKA"/>
    <property type="match status" value="1"/>
</dbReference>
<dbReference type="Gene3D" id="1.10.287.130">
    <property type="match status" value="1"/>
</dbReference>
<dbReference type="Gene3D" id="3.40.50.2300">
    <property type="match status" value="1"/>
</dbReference>
<dbReference type="PANTHER" id="PTHR43547:SF2">
    <property type="entry name" value="HYBRID SIGNAL TRANSDUCTION HISTIDINE KINASE C"/>
    <property type="match status" value="1"/>
</dbReference>
<feature type="coiled-coil region" evidence="5">
    <location>
        <begin position="120"/>
        <end position="161"/>
    </location>
</feature>
<dbReference type="EC" id="2.7.13.3" evidence="2"/>
<feature type="domain" description="Response regulatory" evidence="7">
    <location>
        <begin position="4"/>
        <end position="118"/>
    </location>
</feature>
<dbReference type="InterPro" id="IPR001789">
    <property type="entry name" value="Sig_transdc_resp-reg_receiver"/>
</dbReference>
<dbReference type="EMBL" id="CP042467">
    <property type="protein sequence ID" value="QED26194.1"/>
    <property type="molecule type" value="Genomic_DNA"/>
</dbReference>
<feature type="domain" description="Histidine kinase" evidence="6">
    <location>
        <begin position="168"/>
        <end position="395"/>
    </location>
</feature>
<proteinExistence type="predicted"/>
<evidence type="ECO:0000259" key="6">
    <source>
        <dbReference type="PROSITE" id="PS50109"/>
    </source>
</evidence>
<evidence type="ECO:0000313" key="9">
    <source>
        <dbReference type="Proteomes" id="UP000321595"/>
    </source>
</evidence>
<dbReference type="Proteomes" id="UP000321595">
    <property type="component" value="Chromosome"/>
</dbReference>
<accession>A0A5B8XKU3</accession>
<dbReference type="OrthoDB" id="9787818at2"/>
<dbReference type="SMART" id="SM00388">
    <property type="entry name" value="HisKA"/>
    <property type="match status" value="1"/>
</dbReference>
<evidence type="ECO:0000256" key="4">
    <source>
        <dbReference type="PROSITE-ProRule" id="PRU00169"/>
    </source>
</evidence>
<dbReference type="RefSeq" id="WP_146957429.1">
    <property type="nucleotide sequence ID" value="NZ_CP042467.1"/>
</dbReference>
<dbReference type="Pfam" id="PF02518">
    <property type="entry name" value="HATPase_c"/>
    <property type="match status" value="1"/>
</dbReference>
<dbReference type="KEGG" id="bbae:FRD01_02750"/>
<gene>
    <name evidence="8" type="ORF">FRD01_02750</name>
</gene>
<dbReference type="PRINTS" id="PR00344">
    <property type="entry name" value="BCTRLSENSOR"/>
</dbReference>
<sequence length="407" mass="46754">MERTFLVIDDEPDILDSIYRLFRKEYRVLRAQNTRDAWELIENEEVHVVLTDQRMPETTGVEFLTELRATHPDIVRVLLTGYSSLDSVIEAINEGSVYRYIAKPWNPLELKLFVSQAFDYFETRRERELLVEKLKEANAQLEEQNQALQDKNEELKLLDRMKSVFMEVVSHELNTPIAVILGYEFLLRRELTPATNVVIGKALAGIESSANRLKNISSRIFKMMATEDPSMTLDLQPTKASELGDALRLHVDPFLVRRHQKLRIDIPSPFPPLYVDREKIIDVLINVVMNAIKFSHDNQEIVLAFGRLDDSRYEVWVQDQGIGIEEEDLQQVFAPFFSSFNSQYHSSGEFEFGKRGIGLGLALARRFVEMHGGTIQMDSTPGEGTRVGIQLPFQPEKFDSSGEMNKL</sequence>
<dbReference type="PROSITE" id="PS50109">
    <property type="entry name" value="HIS_KIN"/>
    <property type="match status" value="1"/>
</dbReference>
<protein>
    <recommendedName>
        <fullName evidence="2">histidine kinase</fullName>
        <ecNumber evidence="2">2.7.13.3</ecNumber>
    </recommendedName>
</protein>
<dbReference type="InterPro" id="IPR036097">
    <property type="entry name" value="HisK_dim/P_sf"/>
</dbReference>
<dbReference type="SUPFAM" id="SSF52172">
    <property type="entry name" value="CheY-like"/>
    <property type="match status" value="1"/>
</dbReference>
<comment type="catalytic activity">
    <reaction evidence="1">
        <text>ATP + protein L-histidine = ADP + protein N-phospho-L-histidine.</text>
        <dbReference type="EC" id="2.7.13.3"/>
    </reaction>
</comment>
<dbReference type="InterPro" id="IPR003661">
    <property type="entry name" value="HisK_dim/P_dom"/>
</dbReference>
<name>A0A5B8XKU3_9DELT</name>
<dbReference type="InterPro" id="IPR004358">
    <property type="entry name" value="Sig_transdc_His_kin-like_C"/>
</dbReference>